<dbReference type="InterPro" id="IPR003594">
    <property type="entry name" value="HATPase_dom"/>
</dbReference>
<evidence type="ECO:0000256" key="4">
    <source>
        <dbReference type="ARBA" id="ARBA00022553"/>
    </source>
</evidence>
<dbReference type="PROSITE" id="PS50109">
    <property type="entry name" value="HIS_KIN"/>
    <property type="match status" value="1"/>
</dbReference>
<accession>A0A2S0PDY2</accession>
<evidence type="ECO:0000256" key="11">
    <source>
        <dbReference type="ARBA" id="ARBA00023012"/>
    </source>
</evidence>
<dbReference type="GO" id="GO:0000155">
    <property type="term" value="F:phosphorelay sensor kinase activity"/>
    <property type="evidence" value="ECO:0007669"/>
    <property type="project" value="InterPro"/>
</dbReference>
<dbReference type="Gene3D" id="3.30.565.10">
    <property type="entry name" value="Histidine kinase-like ATPase, C-terminal domain"/>
    <property type="match status" value="1"/>
</dbReference>
<dbReference type="PANTHER" id="PTHR45436">
    <property type="entry name" value="SENSOR HISTIDINE KINASE YKOH"/>
    <property type="match status" value="1"/>
</dbReference>
<dbReference type="AlphaFoldDB" id="A0A2S0PDY2"/>
<keyword evidence="11" id="KW-0902">Two-component regulatory system</keyword>
<keyword evidence="6 13" id="KW-0812">Transmembrane</keyword>
<evidence type="ECO:0000256" key="9">
    <source>
        <dbReference type="ARBA" id="ARBA00022840"/>
    </source>
</evidence>
<organism evidence="16 17">
    <name type="scientific">Microvirgula aerodenitrificans</name>
    <dbReference type="NCBI Taxonomy" id="57480"/>
    <lineage>
        <taxon>Bacteria</taxon>
        <taxon>Pseudomonadati</taxon>
        <taxon>Pseudomonadota</taxon>
        <taxon>Betaproteobacteria</taxon>
        <taxon>Neisseriales</taxon>
        <taxon>Aquaspirillaceae</taxon>
        <taxon>Microvirgula</taxon>
    </lineage>
</organism>
<dbReference type="CDD" id="cd00075">
    <property type="entry name" value="HATPase"/>
    <property type="match status" value="1"/>
</dbReference>
<dbReference type="PROSITE" id="PS50885">
    <property type="entry name" value="HAMP"/>
    <property type="match status" value="1"/>
</dbReference>
<keyword evidence="12 13" id="KW-0472">Membrane</keyword>
<dbReference type="GO" id="GO:0005524">
    <property type="term" value="F:ATP binding"/>
    <property type="evidence" value="ECO:0007669"/>
    <property type="project" value="UniProtKB-KW"/>
</dbReference>
<sequence length="441" mass="47582">MRSIRRQLLVWLLGGVLVSTLIAGAMMFIKVREETGELFDDQLRLIATSLPTRIVVQHQAEEEDDELNDDISVQIWDLDGKLVYSANAGPGLPKPAFRKEGHHSVSSASGRWQVFTEIRRGHLIQVARASRDRDRLAMKLALRSLLPFMVLIPLLGLFILLVVSRGLRPLAQLARAVGRQSPSALKPLPLAHVPPEIRPVVLALNDLLARLEQAMSAQRSFVADAAHELRTPLTALKLQLQLAERAGDDVQRAEAFARLGQRLDRASHLVRQLLTLARHEPQMGLPQRAPVDLVALAGQVIADYDDLAREQGIDLGLNAGDDIGLEPGNGDSLAILLDNLVRNALAHTPAGGRVDVVLARDGGHAELRVIDTGPGIPPAVRQRVFDRFYRCGDRGNTGSGLGLAIVKSIADAHGARVTLADNPGAASGLMVSVRFGAGTGG</sequence>
<dbReference type="InterPro" id="IPR050428">
    <property type="entry name" value="TCS_sensor_his_kinase"/>
</dbReference>
<dbReference type="CDD" id="cd00082">
    <property type="entry name" value="HisKA"/>
    <property type="match status" value="1"/>
</dbReference>
<keyword evidence="4" id="KW-0597">Phosphoprotein</keyword>
<dbReference type="SUPFAM" id="SSF47384">
    <property type="entry name" value="Homodimeric domain of signal transducing histidine kinase"/>
    <property type="match status" value="1"/>
</dbReference>
<feature type="transmembrane region" description="Helical" evidence="13">
    <location>
        <begin position="9"/>
        <end position="29"/>
    </location>
</feature>
<evidence type="ECO:0000313" key="17">
    <source>
        <dbReference type="Proteomes" id="UP000244173"/>
    </source>
</evidence>
<evidence type="ECO:0000256" key="10">
    <source>
        <dbReference type="ARBA" id="ARBA00022989"/>
    </source>
</evidence>
<dbReference type="RefSeq" id="WP_107890025.1">
    <property type="nucleotide sequence ID" value="NZ_CALFSO010000094.1"/>
</dbReference>
<dbReference type="InterPro" id="IPR003661">
    <property type="entry name" value="HisK_dim/P_dom"/>
</dbReference>
<dbReference type="EC" id="2.7.13.3" evidence="3"/>
<dbReference type="KEGG" id="maer:DAI18_17225"/>
<dbReference type="SMART" id="SM00388">
    <property type="entry name" value="HisKA"/>
    <property type="match status" value="1"/>
</dbReference>
<gene>
    <name evidence="16" type="ORF">DAI18_17225</name>
</gene>
<evidence type="ECO:0000256" key="3">
    <source>
        <dbReference type="ARBA" id="ARBA00012438"/>
    </source>
</evidence>
<dbReference type="STRING" id="1122240.GCA_000620105_01933"/>
<keyword evidence="10 13" id="KW-1133">Transmembrane helix</keyword>
<evidence type="ECO:0000256" key="12">
    <source>
        <dbReference type="ARBA" id="ARBA00023136"/>
    </source>
</evidence>
<dbReference type="OrthoDB" id="8583694at2"/>
<dbReference type="Pfam" id="PF00512">
    <property type="entry name" value="HisKA"/>
    <property type="match status" value="1"/>
</dbReference>
<dbReference type="InterPro" id="IPR036890">
    <property type="entry name" value="HATPase_C_sf"/>
</dbReference>
<dbReference type="PRINTS" id="PR00344">
    <property type="entry name" value="BCTRLSENSOR"/>
</dbReference>
<evidence type="ECO:0000259" key="14">
    <source>
        <dbReference type="PROSITE" id="PS50109"/>
    </source>
</evidence>
<reference evidence="16 17" key="1">
    <citation type="submission" date="2018-04" db="EMBL/GenBank/DDBJ databases">
        <title>Denitrifier Microvirgula.</title>
        <authorList>
            <person name="Anderson E."/>
            <person name="Jang J."/>
            <person name="Ishii S."/>
        </authorList>
    </citation>
    <scope>NUCLEOTIDE SEQUENCE [LARGE SCALE GENOMIC DNA]</scope>
    <source>
        <strain evidence="16 17">BE2.4</strain>
    </source>
</reference>
<keyword evidence="7" id="KW-0547">Nucleotide-binding</keyword>
<evidence type="ECO:0000256" key="6">
    <source>
        <dbReference type="ARBA" id="ARBA00022692"/>
    </source>
</evidence>
<evidence type="ECO:0000256" key="8">
    <source>
        <dbReference type="ARBA" id="ARBA00022777"/>
    </source>
</evidence>
<keyword evidence="5" id="KW-0808">Transferase</keyword>
<evidence type="ECO:0000256" key="7">
    <source>
        <dbReference type="ARBA" id="ARBA00022741"/>
    </source>
</evidence>
<evidence type="ECO:0000256" key="13">
    <source>
        <dbReference type="SAM" id="Phobius"/>
    </source>
</evidence>
<feature type="transmembrane region" description="Helical" evidence="13">
    <location>
        <begin position="145"/>
        <end position="163"/>
    </location>
</feature>
<dbReference type="Gene3D" id="1.10.287.130">
    <property type="match status" value="1"/>
</dbReference>
<proteinExistence type="predicted"/>
<dbReference type="InterPro" id="IPR005467">
    <property type="entry name" value="His_kinase_dom"/>
</dbReference>
<dbReference type="Proteomes" id="UP000244173">
    <property type="component" value="Chromosome"/>
</dbReference>
<dbReference type="PANTHER" id="PTHR45436:SF14">
    <property type="entry name" value="SENSOR PROTEIN QSEC"/>
    <property type="match status" value="1"/>
</dbReference>
<dbReference type="SMART" id="SM00387">
    <property type="entry name" value="HATPase_c"/>
    <property type="match status" value="1"/>
</dbReference>
<evidence type="ECO:0000256" key="1">
    <source>
        <dbReference type="ARBA" id="ARBA00000085"/>
    </source>
</evidence>
<dbReference type="SUPFAM" id="SSF55874">
    <property type="entry name" value="ATPase domain of HSP90 chaperone/DNA topoisomerase II/histidine kinase"/>
    <property type="match status" value="1"/>
</dbReference>
<feature type="domain" description="Histidine kinase" evidence="14">
    <location>
        <begin position="224"/>
        <end position="439"/>
    </location>
</feature>
<keyword evidence="8 16" id="KW-0418">Kinase</keyword>
<protein>
    <recommendedName>
        <fullName evidence="3">histidine kinase</fullName>
        <ecNumber evidence="3">2.7.13.3</ecNumber>
    </recommendedName>
</protein>
<feature type="domain" description="HAMP" evidence="15">
    <location>
        <begin position="164"/>
        <end position="216"/>
    </location>
</feature>
<keyword evidence="17" id="KW-1185">Reference proteome</keyword>
<dbReference type="InterPro" id="IPR004358">
    <property type="entry name" value="Sig_transdc_His_kin-like_C"/>
</dbReference>
<dbReference type="Pfam" id="PF02518">
    <property type="entry name" value="HATPase_c"/>
    <property type="match status" value="1"/>
</dbReference>
<dbReference type="InterPro" id="IPR003660">
    <property type="entry name" value="HAMP_dom"/>
</dbReference>
<evidence type="ECO:0000259" key="15">
    <source>
        <dbReference type="PROSITE" id="PS50885"/>
    </source>
</evidence>
<evidence type="ECO:0000256" key="2">
    <source>
        <dbReference type="ARBA" id="ARBA00004141"/>
    </source>
</evidence>
<comment type="subcellular location">
    <subcellularLocation>
        <location evidence="2">Membrane</location>
        <topology evidence="2">Multi-pass membrane protein</topology>
    </subcellularLocation>
</comment>
<dbReference type="GO" id="GO:0005886">
    <property type="term" value="C:plasma membrane"/>
    <property type="evidence" value="ECO:0007669"/>
    <property type="project" value="TreeGrafter"/>
</dbReference>
<evidence type="ECO:0000256" key="5">
    <source>
        <dbReference type="ARBA" id="ARBA00022679"/>
    </source>
</evidence>
<name>A0A2S0PDY2_9NEIS</name>
<dbReference type="EMBL" id="CP028519">
    <property type="protein sequence ID" value="AVY95589.1"/>
    <property type="molecule type" value="Genomic_DNA"/>
</dbReference>
<keyword evidence="9" id="KW-0067">ATP-binding</keyword>
<dbReference type="InterPro" id="IPR036097">
    <property type="entry name" value="HisK_dim/P_sf"/>
</dbReference>
<comment type="catalytic activity">
    <reaction evidence="1">
        <text>ATP + protein L-histidine = ADP + protein N-phospho-L-histidine.</text>
        <dbReference type="EC" id="2.7.13.3"/>
    </reaction>
</comment>
<evidence type="ECO:0000313" key="16">
    <source>
        <dbReference type="EMBL" id="AVY95589.1"/>
    </source>
</evidence>